<evidence type="ECO:0000256" key="1">
    <source>
        <dbReference type="SAM" id="MobiDB-lite"/>
    </source>
</evidence>
<keyword evidence="2" id="KW-0031">Aminopeptidase</keyword>
<organism evidence="2 3">
    <name type="scientific">Frankliniella fusca</name>
    <dbReference type="NCBI Taxonomy" id="407009"/>
    <lineage>
        <taxon>Eukaryota</taxon>
        <taxon>Metazoa</taxon>
        <taxon>Ecdysozoa</taxon>
        <taxon>Arthropoda</taxon>
        <taxon>Hexapoda</taxon>
        <taxon>Insecta</taxon>
        <taxon>Pterygota</taxon>
        <taxon>Neoptera</taxon>
        <taxon>Paraneoptera</taxon>
        <taxon>Thysanoptera</taxon>
        <taxon>Terebrantia</taxon>
        <taxon>Thripoidea</taxon>
        <taxon>Thripidae</taxon>
        <taxon>Frankliniella</taxon>
    </lineage>
</organism>
<evidence type="ECO:0000313" key="3">
    <source>
        <dbReference type="Proteomes" id="UP001219518"/>
    </source>
</evidence>
<reference evidence="2" key="2">
    <citation type="journal article" date="2023" name="BMC Genomics">
        <title>Pest status, molecular evolution, and epigenetic factors derived from the genome assembly of Frankliniella fusca, a thysanopteran phytovirus vector.</title>
        <authorList>
            <person name="Catto M.A."/>
            <person name="Labadie P.E."/>
            <person name="Jacobson A.L."/>
            <person name="Kennedy G.G."/>
            <person name="Srinivasan R."/>
            <person name="Hunt B.G."/>
        </authorList>
    </citation>
    <scope>NUCLEOTIDE SEQUENCE</scope>
    <source>
        <strain evidence="2">PL_HMW_Pooled</strain>
    </source>
</reference>
<proteinExistence type="predicted"/>
<dbReference type="Proteomes" id="UP001219518">
    <property type="component" value="Unassembled WGS sequence"/>
</dbReference>
<name>A0AAE1I4C8_9NEOP</name>
<feature type="compositionally biased region" description="Gly residues" evidence="1">
    <location>
        <begin position="1"/>
        <end position="19"/>
    </location>
</feature>
<protein>
    <submittedName>
        <fullName evidence="2">Methionine aminopeptidase 2-1</fullName>
    </submittedName>
</protein>
<dbReference type="EMBL" id="JAHWGI010001434">
    <property type="protein sequence ID" value="KAK3932145.1"/>
    <property type="molecule type" value="Genomic_DNA"/>
</dbReference>
<comment type="caution">
    <text evidence="2">The sequence shown here is derived from an EMBL/GenBank/DDBJ whole genome shotgun (WGS) entry which is preliminary data.</text>
</comment>
<keyword evidence="3" id="KW-1185">Reference proteome</keyword>
<accession>A0AAE1I4C8</accession>
<gene>
    <name evidence="2" type="ORF">KUF71_011473</name>
</gene>
<keyword evidence="2" id="KW-0645">Protease</keyword>
<evidence type="ECO:0000313" key="2">
    <source>
        <dbReference type="EMBL" id="KAK3932145.1"/>
    </source>
</evidence>
<dbReference type="GO" id="GO:0004177">
    <property type="term" value="F:aminopeptidase activity"/>
    <property type="evidence" value="ECO:0007669"/>
    <property type="project" value="UniProtKB-KW"/>
</dbReference>
<reference evidence="2" key="1">
    <citation type="submission" date="2021-07" db="EMBL/GenBank/DDBJ databases">
        <authorList>
            <person name="Catto M.A."/>
            <person name="Jacobson A."/>
            <person name="Kennedy G."/>
            <person name="Labadie P."/>
            <person name="Hunt B.G."/>
            <person name="Srinivasan R."/>
        </authorList>
    </citation>
    <scope>NUCLEOTIDE SEQUENCE</scope>
    <source>
        <strain evidence="2">PL_HMW_Pooled</strain>
        <tissue evidence="2">Head</tissue>
    </source>
</reference>
<sequence length="120" mass="12378">MASAGPPGGQGPGGGGGSPAAGPKTQGSKSRRKISLPWFRQNSLTPGRAFLTRQHTIDTPSAFQARLLNRQPSHAQCSAQPSLHTFALLLSAAVAMPVQQDLAALTCRHCRGVAGPGRDA</sequence>
<keyword evidence="2" id="KW-0378">Hydrolase</keyword>
<feature type="region of interest" description="Disordered" evidence="1">
    <location>
        <begin position="1"/>
        <end position="35"/>
    </location>
</feature>
<dbReference type="AlphaFoldDB" id="A0AAE1I4C8"/>